<keyword evidence="3" id="KW-1185">Reference proteome</keyword>
<accession>A0ABN1EMR2</accession>
<protein>
    <submittedName>
        <fullName evidence="2">GNAT family N-acetyltransferase</fullName>
    </submittedName>
</protein>
<dbReference type="Pfam" id="PF13480">
    <property type="entry name" value="Acetyltransf_6"/>
    <property type="match status" value="1"/>
</dbReference>
<evidence type="ECO:0000259" key="1">
    <source>
        <dbReference type="Pfam" id="PF13480"/>
    </source>
</evidence>
<evidence type="ECO:0000313" key="3">
    <source>
        <dbReference type="Proteomes" id="UP001499951"/>
    </source>
</evidence>
<sequence length="276" mass="30319">MPWWDVFAPGELRVIAIHENGELTGLAPLYRDGNVLRPIGASRSDYQDILVSPQSRARAAIASAIAAMRDVEVCDFDEVSPDASVLSLEIFGWHERLAGASPCPQTELPASRIAPSTLRHLRTAKRRAARRGECVILEGDADNAQALIGELARLSKLRQEDSVFGDPRVADFHSAAMPGLMEQGLVRLYALSIADAVAAVYYGFLHNGRAYAYLGGFDPAFAFESPGAILLGHAMESAAKEGARVFDFLRGNEAYKYDWGARDRFNVRYLLERRHG</sequence>
<proteinExistence type="predicted"/>
<dbReference type="Gene3D" id="3.40.630.30">
    <property type="match status" value="1"/>
</dbReference>
<dbReference type="InterPro" id="IPR016181">
    <property type="entry name" value="Acyl_CoA_acyltransferase"/>
</dbReference>
<gene>
    <name evidence="2" type="ORF">GCM10008942_18360</name>
</gene>
<reference evidence="2 3" key="1">
    <citation type="journal article" date="2019" name="Int. J. Syst. Evol. Microbiol.">
        <title>The Global Catalogue of Microorganisms (GCM) 10K type strain sequencing project: providing services to taxonomists for standard genome sequencing and annotation.</title>
        <authorList>
            <consortium name="The Broad Institute Genomics Platform"/>
            <consortium name="The Broad Institute Genome Sequencing Center for Infectious Disease"/>
            <person name="Wu L."/>
            <person name="Ma J."/>
        </authorList>
    </citation>
    <scope>NUCLEOTIDE SEQUENCE [LARGE SCALE GENOMIC DNA]</scope>
    <source>
        <strain evidence="2 3">JCM 15089</strain>
    </source>
</reference>
<dbReference type="RefSeq" id="WP_166929495.1">
    <property type="nucleotide sequence ID" value="NZ_BAAADD010000004.1"/>
</dbReference>
<name>A0ABN1EMR2_9PROT</name>
<dbReference type="InterPro" id="IPR038740">
    <property type="entry name" value="BioF2-like_GNAT_dom"/>
</dbReference>
<organism evidence="2 3">
    <name type="scientific">Rhizomicrobium electricum</name>
    <dbReference type="NCBI Taxonomy" id="480070"/>
    <lineage>
        <taxon>Bacteria</taxon>
        <taxon>Pseudomonadati</taxon>
        <taxon>Pseudomonadota</taxon>
        <taxon>Alphaproteobacteria</taxon>
        <taxon>Micropepsales</taxon>
        <taxon>Micropepsaceae</taxon>
        <taxon>Rhizomicrobium</taxon>
    </lineage>
</organism>
<feature type="domain" description="BioF2-like acetyltransferase" evidence="1">
    <location>
        <begin position="117"/>
        <end position="256"/>
    </location>
</feature>
<evidence type="ECO:0000313" key="2">
    <source>
        <dbReference type="EMBL" id="GAA0569926.1"/>
    </source>
</evidence>
<comment type="caution">
    <text evidence="2">The sequence shown here is derived from an EMBL/GenBank/DDBJ whole genome shotgun (WGS) entry which is preliminary data.</text>
</comment>
<dbReference type="EMBL" id="BAAADD010000004">
    <property type="protein sequence ID" value="GAA0569926.1"/>
    <property type="molecule type" value="Genomic_DNA"/>
</dbReference>
<dbReference type="SUPFAM" id="SSF55729">
    <property type="entry name" value="Acyl-CoA N-acyltransferases (Nat)"/>
    <property type="match status" value="1"/>
</dbReference>
<dbReference type="Proteomes" id="UP001499951">
    <property type="component" value="Unassembled WGS sequence"/>
</dbReference>